<dbReference type="Pfam" id="PF13560">
    <property type="entry name" value="HTH_31"/>
    <property type="match status" value="1"/>
</dbReference>
<dbReference type="InterPro" id="IPR027417">
    <property type="entry name" value="P-loop_NTPase"/>
</dbReference>
<keyword evidence="4" id="KW-1185">Reference proteome</keyword>
<dbReference type="RefSeq" id="WP_388114320.1">
    <property type="nucleotide sequence ID" value="NZ_JBIAHM010000020.1"/>
</dbReference>
<sequence>MNELAAGGGGVSPAGDSRANAELSHRLRRALADKGMRQSGLASRAGVSTGAVSNALNPDKGVPSLFTLEQLARVLGIDGDALRELHRLRSEATTDLPAQLRAYLTAAQRAAWEHPYPGVLPGIAPPLAAIYLHQRVRHQAREGGARLVATDRWNEASTDVPPTPEPAAALSRVLLGDPAAPGIPARSHRALADERLSADELLAPQGTCLVTAGPGGGKSSLLRTLLEAGVGDFLQGLTLRAAPVLIPAAALPGRPLAGALAAAVNADLSSHGLLEEIRPEFFLAPPSPGVPWLILVDGLDEITSASTRHEVLRAVAAVINGKDAGQYRFIIASRPLPDSEIVSTLGARTGRFELQPFSFADLQQVARNWFRHFDLPDPDGVAERFMRALTAASLADLARIPLMASILCQLHAVAPDRPLPASRGQIYSDFISLLYKRQHAVGASGVREQARVTLQRYGDDALARTEGVLDRLPDVIARLAAGRYAGDTRPTMAAVMAQAETSRPPGVPHDEWHAVLKSALQRSGLMTVHAGELVFLHQTLLEYLAARHACRSPASRARTLEKAFTHVRWQWPWSADVLGSVKRLAPRRLLIPPHGDDSSYIGFLIDVAQEQDPGATGPYLQRLAADGNIEGCRFLAEQAQLGTTIPGSAARAAAESCALLASRPALRGYWRLEAAKILTRIDHHSAIDLCIGLAGDQSVRGDWRLQAAAMAADIDIGRGAPVFSALAADPTVHAGARVYAALSVIRHDREHAADLLVSLASNRELNRESRVSAAQRLVDLDPSRAEDVCTALLENTALPPYLRIALLDLLTQLGEQPPEEPYEAPLQDPDPGAWPLKQANEPQLDDH</sequence>
<dbReference type="Gene3D" id="3.40.50.300">
    <property type="entry name" value="P-loop containing nucleotide triphosphate hydrolases"/>
    <property type="match status" value="1"/>
</dbReference>
<feature type="region of interest" description="Disordered" evidence="1">
    <location>
        <begin position="815"/>
        <end position="847"/>
    </location>
</feature>
<dbReference type="SMART" id="SM00530">
    <property type="entry name" value="HTH_XRE"/>
    <property type="match status" value="1"/>
</dbReference>
<protein>
    <submittedName>
        <fullName evidence="3">NACHT domain-containing protein</fullName>
    </submittedName>
</protein>
<reference evidence="3 4" key="1">
    <citation type="submission" date="2024-10" db="EMBL/GenBank/DDBJ databases">
        <title>The Natural Products Discovery Center: Release of the First 8490 Sequenced Strains for Exploring Actinobacteria Biosynthetic Diversity.</title>
        <authorList>
            <person name="Kalkreuter E."/>
            <person name="Kautsar S.A."/>
            <person name="Yang D."/>
            <person name="Bader C.D."/>
            <person name="Teijaro C.N."/>
            <person name="Fluegel L."/>
            <person name="Davis C.M."/>
            <person name="Simpson J.R."/>
            <person name="Lauterbach L."/>
            <person name="Steele A.D."/>
            <person name="Gui C."/>
            <person name="Meng S."/>
            <person name="Li G."/>
            <person name="Viehrig K."/>
            <person name="Ye F."/>
            <person name="Su P."/>
            <person name="Kiefer A.F."/>
            <person name="Nichols A."/>
            <person name="Cepeda A.J."/>
            <person name="Yan W."/>
            <person name="Fan B."/>
            <person name="Jiang Y."/>
            <person name="Adhikari A."/>
            <person name="Zheng C.-J."/>
            <person name="Schuster L."/>
            <person name="Cowan T.M."/>
            <person name="Smanski M.J."/>
            <person name="Chevrette M.G."/>
            <person name="De Carvalho L.P.S."/>
            <person name="Shen B."/>
        </authorList>
    </citation>
    <scope>NUCLEOTIDE SEQUENCE [LARGE SCALE GENOMIC DNA]</scope>
    <source>
        <strain evidence="3 4">NPDC006488</strain>
    </source>
</reference>
<dbReference type="EMBL" id="JBIAHM010000020">
    <property type="protein sequence ID" value="MFE9605559.1"/>
    <property type="molecule type" value="Genomic_DNA"/>
</dbReference>
<dbReference type="InterPro" id="IPR010982">
    <property type="entry name" value="Lambda_DNA-bd_dom_sf"/>
</dbReference>
<dbReference type="CDD" id="cd00093">
    <property type="entry name" value="HTH_XRE"/>
    <property type="match status" value="1"/>
</dbReference>
<gene>
    <name evidence="3" type="ORF">ACFYNQ_44330</name>
</gene>
<feature type="region of interest" description="Disordered" evidence="1">
    <location>
        <begin position="1"/>
        <end position="21"/>
    </location>
</feature>
<evidence type="ECO:0000313" key="4">
    <source>
        <dbReference type="Proteomes" id="UP001601303"/>
    </source>
</evidence>
<organism evidence="3 4">
    <name type="scientific">Streptomyces hokutonensis</name>
    <dbReference type="NCBI Taxonomy" id="1306990"/>
    <lineage>
        <taxon>Bacteria</taxon>
        <taxon>Bacillati</taxon>
        <taxon>Actinomycetota</taxon>
        <taxon>Actinomycetes</taxon>
        <taxon>Kitasatosporales</taxon>
        <taxon>Streptomycetaceae</taxon>
        <taxon>Streptomyces</taxon>
    </lineage>
</organism>
<dbReference type="Proteomes" id="UP001601303">
    <property type="component" value="Unassembled WGS sequence"/>
</dbReference>
<evidence type="ECO:0000313" key="3">
    <source>
        <dbReference type="EMBL" id="MFE9605559.1"/>
    </source>
</evidence>
<dbReference type="PROSITE" id="PS50943">
    <property type="entry name" value="HTH_CROC1"/>
    <property type="match status" value="1"/>
</dbReference>
<comment type="caution">
    <text evidence="3">The sequence shown here is derived from an EMBL/GenBank/DDBJ whole genome shotgun (WGS) entry which is preliminary data.</text>
</comment>
<evidence type="ECO:0000256" key="1">
    <source>
        <dbReference type="SAM" id="MobiDB-lite"/>
    </source>
</evidence>
<dbReference type="SUPFAM" id="SSF47413">
    <property type="entry name" value="lambda repressor-like DNA-binding domains"/>
    <property type="match status" value="1"/>
</dbReference>
<accession>A0ABW6MHF4</accession>
<dbReference type="PANTHER" id="PTHR46844">
    <property type="entry name" value="SLR5058 PROTEIN"/>
    <property type="match status" value="1"/>
</dbReference>
<dbReference type="SUPFAM" id="SSF52540">
    <property type="entry name" value="P-loop containing nucleoside triphosphate hydrolases"/>
    <property type="match status" value="1"/>
</dbReference>
<dbReference type="PANTHER" id="PTHR46844:SF1">
    <property type="entry name" value="SLR5058 PROTEIN"/>
    <property type="match status" value="1"/>
</dbReference>
<evidence type="ECO:0000259" key="2">
    <source>
        <dbReference type="PROSITE" id="PS50943"/>
    </source>
</evidence>
<feature type="compositionally biased region" description="Gly residues" evidence="1">
    <location>
        <begin position="1"/>
        <end position="12"/>
    </location>
</feature>
<dbReference type="Gene3D" id="1.10.260.40">
    <property type="entry name" value="lambda repressor-like DNA-binding domains"/>
    <property type="match status" value="1"/>
</dbReference>
<dbReference type="InterPro" id="IPR001387">
    <property type="entry name" value="Cro/C1-type_HTH"/>
</dbReference>
<proteinExistence type="predicted"/>
<name>A0ABW6MHF4_9ACTN</name>
<feature type="domain" description="HTH cro/C1-type" evidence="2">
    <location>
        <begin position="27"/>
        <end position="82"/>
    </location>
</feature>